<sequence length="143" mass="15981">MASCQVDDEDLIIHTLNGFTFKYGPFENLMCTWSSPIGIEELRALLCEELSFDDAQTVAIDYSTSALLSSKDGGYGRSGISFSLSCGNSRTNYRGKAEERTIEDVAPLSFSQSTRHCCPKLKTNFRVRLMRGFDVRPVSLLEF</sequence>
<name>A0ACC2K8Y8_PERAE</name>
<keyword evidence="2" id="KW-1185">Reference proteome</keyword>
<proteinExistence type="predicted"/>
<reference evidence="1 2" key="1">
    <citation type="journal article" date="2022" name="Hortic Res">
        <title>A haplotype resolved chromosomal level avocado genome allows analysis of novel avocado genes.</title>
        <authorList>
            <person name="Nath O."/>
            <person name="Fletcher S.J."/>
            <person name="Hayward A."/>
            <person name="Shaw L.M."/>
            <person name="Masouleh A.K."/>
            <person name="Furtado A."/>
            <person name="Henry R.J."/>
            <person name="Mitter N."/>
        </authorList>
    </citation>
    <scope>NUCLEOTIDE SEQUENCE [LARGE SCALE GENOMIC DNA]</scope>
    <source>
        <strain evidence="2">cv. Hass</strain>
    </source>
</reference>
<dbReference type="EMBL" id="CM056812">
    <property type="protein sequence ID" value="KAJ8617566.1"/>
    <property type="molecule type" value="Genomic_DNA"/>
</dbReference>
<comment type="caution">
    <text evidence="1">The sequence shown here is derived from an EMBL/GenBank/DDBJ whole genome shotgun (WGS) entry which is preliminary data.</text>
</comment>
<dbReference type="Proteomes" id="UP001234297">
    <property type="component" value="Chromosome 4"/>
</dbReference>
<evidence type="ECO:0000313" key="2">
    <source>
        <dbReference type="Proteomes" id="UP001234297"/>
    </source>
</evidence>
<evidence type="ECO:0000313" key="1">
    <source>
        <dbReference type="EMBL" id="KAJ8617566.1"/>
    </source>
</evidence>
<accession>A0ACC2K8Y8</accession>
<gene>
    <name evidence="1" type="ORF">MRB53_013752</name>
</gene>
<protein>
    <submittedName>
        <fullName evidence="1">Uncharacterized protein</fullName>
    </submittedName>
</protein>
<organism evidence="1 2">
    <name type="scientific">Persea americana</name>
    <name type="common">Avocado</name>
    <dbReference type="NCBI Taxonomy" id="3435"/>
    <lineage>
        <taxon>Eukaryota</taxon>
        <taxon>Viridiplantae</taxon>
        <taxon>Streptophyta</taxon>
        <taxon>Embryophyta</taxon>
        <taxon>Tracheophyta</taxon>
        <taxon>Spermatophyta</taxon>
        <taxon>Magnoliopsida</taxon>
        <taxon>Magnoliidae</taxon>
        <taxon>Laurales</taxon>
        <taxon>Lauraceae</taxon>
        <taxon>Persea</taxon>
    </lineage>
</organism>